<evidence type="ECO:0000256" key="11">
    <source>
        <dbReference type="PIRNR" id="PIRNR001174"/>
    </source>
</evidence>
<accession>A0A545TVH2</accession>
<feature type="domain" description="Lon proteolytic" evidence="16">
    <location>
        <begin position="593"/>
        <end position="774"/>
    </location>
</feature>
<dbReference type="HAMAP" id="MF_01973">
    <property type="entry name" value="lon_bact"/>
    <property type="match status" value="1"/>
</dbReference>
<comment type="similarity">
    <text evidence="10 11 14 15">Belongs to the peptidase S16 family.</text>
</comment>
<evidence type="ECO:0000256" key="12">
    <source>
        <dbReference type="PIRSR" id="PIRSR001174-1"/>
    </source>
</evidence>
<dbReference type="PANTHER" id="PTHR10046">
    <property type="entry name" value="ATP DEPENDENT LON PROTEASE FAMILY MEMBER"/>
    <property type="match status" value="1"/>
</dbReference>
<evidence type="ECO:0000313" key="19">
    <source>
        <dbReference type="Proteomes" id="UP000319732"/>
    </source>
</evidence>
<evidence type="ECO:0000313" key="18">
    <source>
        <dbReference type="EMBL" id="TQV81161.1"/>
    </source>
</evidence>
<keyword evidence="2 10" id="KW-0963">Cytoplasm</keyword>
<comment type="function">
    <text evidence="10">ATP-dependent serine protease that mediates the selective degradation of mutant and abnormal proteins as well as certain short-lived regulatory proteins. Required for cellular homeostasis and for survival from DNA damage and developmental changes induced by stress. Degrades polypeptides processively to yield small peptide fragments that are 5 to 10 amino acids long. Binds to DNA in a double-stranded, site-specific manner.</text>
</comment>
<comment type="catalytic activity">
    <reaction evidence="9 10 11 14">
        <text>Hydrolysis of proteins in presence of ATP.</text>
        <dbReference type="EC" id="3.4.21.53"/>
    </reaction>
</comment>
<evidence type="ECO:0000256" key="6">
    <source>
        <dbReference type="ARBA" id="ARBA00022825"/>
    </source>
</evidence>
<dbReference type="PIRSF" id="PIRSF001174">
    <property type="entry name" value="Lon_proteas"/>
    <property type="match status" value="1"/>
</dbReference>
<dbReference type="GO" id="GO:0006515">
    <property type="term" value="P:protein quality control for misfolded or incompletely synthesized proteins"/>
    <property type="evidence" value="ECO:0007669"/>
    <property type="project" value="UniProtKB-UniRule"/>
</dbReference>
<keyword evidence="8 10" id="KW-0346">Stress response</keyword>
<dbReference type="InterPro" id="IPR003593">
    <property type="entry name" value="AAA+_ATPase"/>
</dbReference>
<evidence type="ECO:0000256" key="3">
    <source>
        <dbReference type="ARBA" id="ARBA00022670"/>
    </source>
</evidence>
<evidence type="ECO:0000256" key="9">
    <source>
        <dbReference type="ARBA" id="ARBA00050665"/>
    </source>
</evidence>
<dbReference type="InterPro" id="IPR003111">
    <property type="entry name" value="Lon_prtase_N"/>
</dbReference>
<dbReference type="InterPro" id="IPR027417">
    <property type="entry name" value="P-loop_NTPase"/>
</dbReference>
<dbReference type="GO" id="GO:0043565">
    <property type="term" value="F:sequence-specific DNA binding"/>
    <property type="evidence" value="ECO:0007669"/>
    <property type="project" value="UniProtKB-UniRule"/>
</dbReference>
<comment type="induction">
    <text evidence="10">By heat shock.</text>
</comment>
<dbReference type="SUPFAM" id="SSF54211">
    <property type="entry name" value="Ribosomal protein S5 domain 2-like"/>
    <property type="match status" value="1"/>
</dbReference>
<dbReference type="Gene3D" id="3.30.230.10">
    <property type="match status" value="1"/>
</dbReference>
<dbReference type="Pfam" id="PF22667">
    <property type="entry name" value="Lon_lid"/>
    <property type="match status" value="1"/>
</dbReference>
<organism evidence="18 19">
    <name type="scientific">Exilibacterium tricleocarpae</name>
    <dbReference type="NCBI Taxonomy" id="2591008"/>
    <lineage>
        <taxon>Bacteria</taxon>
        <taxon>Pseudomonadati</taxon>
        <taxon>Pseudomonadota</taxon>
        <taxon>Gammaproteobacteria</taxon>
        <taxon>Cellvibrionales</taxon>
        <taxon>Cellvibrionaceae</taxon>
        <taxon>Exilibacterium</taxon>
    </lineage>
</organism>
<evidence type="ECO:0000256" key="5">
    <source>
        <dbReference type="ARBA" id="ARBA00022801"/>
    </source>
</evidence>
<dbReference type="GO" id="GO:0005737">
    <property type="term" value="C:cytoplasm"/>
    <property type="evidence" value="ECO:0007669"/>
    <property type="project" value="UniProtKB-SubCell"/>
</dbReference>
<keyword evidence="19" id="KW-1185">Reference proteome</keyword>
<dbReference type="InterPro" id="IPR014721">
    <property type="entry name" value="Ribsml_uS5_D2-typ_fold_subgr"/>
</dbReference>
<dbReference type="InterPro" id="IPR008268">
    <property type="entry name" value="Peptidase_S16_AS"/>
</dbReference>
<proteinExistence type="evidence at transcript level"/>
<evidence type="ECO:0000256" key="13">
    <source>
        <dbReference type="PIRSR" id="PIRSR001174-2"/>
    </source>
</evidence>
<keyword evidence="5 10" id="KW-0378">Hydrolase</keyword>
<feature type="active site" evidence="10 12">
    <location>
        <position position="723"/>
    </location>
</feature>
<dbReference type="InterPro" id="IPR004815">
    <property type="entry name" value="Lon_bac/euk-typ"/>
</dbReference>
<dbReference type="Gene3D" id="3.40.50.300">
    <property type="entry name" value="P-loop containing nucleotide triphosphate hydrolases"/>
    <property type="match status" value="1"/>
</dbReference>
<keyword evidence="4 10" id="KW-0547">Nucleotide-binding</keyword>
<dbReference type="Gene3D" id="1.20.58.1480">
    <property type="match status" value="1"/>
</dbReference>
<gene>
    <name evidence="10 18" type="primary">lon</name>
    <name evidence="18" type="ORF">FKG94_08610</name>
</gene>
<feature type="binding site" evidence="10 13">
    <location>
        <begin position="357"/>
        <end position="364"/>
    </location>
    <ligand>
        <name>ATP</name>
        <dbReference type="ChEBI" id="CHEBI:30616"/>
    </ligand>
</feature>
<dbReference type="Pfam" id="PF02190">
    <property type="entry name" value="LON_substr_bdg"/>
    <property type="match status" value="1"/>
</dbReference>
<dbReference type="RefSeq" id="WP_142903822.1">
    <property type="nucleotide sequence ID" value="NZ_ML660091.1"/>
</dbReference>
<dbReference type="PROSITE" id="PS01046">
    <property type="entry name" value="LON_SER"/>
    <property type="match status" value="1"/>
</dbReference>
<sequence>MTDYPSGNLPILPVKNSVLFPFISMPLVINRPASVAALDVALASEDKFIALFTQKDPQVSEPTLTDLYDIGTLGVIKKMARLDRFLHVEVLGVTRIKRAGRAGQMPYLNDSFEYLPEPRKADGSAENEALYRAVLELIGKMLNLIKPEMQTGLNMILSEIDNPLKQIYLLTMILPIDTKKEMALLSAATEVELFTLMHEHLEHEVRVLELRDQINREVESKIGKEQREYFLRQQMRTIQEELGEERPEQADVGELRRRAADAELPAAVDRVLQKELKRLERMSPVAPDYQLTRTYVELVLELPWQRRTDDLLDLERAQRILDDDHFGLTEIKERIVEHLAVMKLNPASKAPILCFVGPPGVGKTSVGQSIARAMGRRFERMSLGGLHDEAELRGHRRTYIGAMPGRILQAVRRAGVRNPLLMLDEVDKLGRDFRGDPAAALMEILDPAQNTEFHDNYLDMPFDLSGVFFIVTANTLQNIPAPLLDRMEVLRLAGYSDEEKLEIARRYLIPRRLEQAGLQARQLQLPDATLRHIIRRYTREAGVRELERVLGRLARKLAARIVKGGGGELCVAVADLAELLGPEMFHTESLRQYPAVGVAAGLAWTEAGGEVLYVETARLAEGKELMLTGQLGDVMQESAKTARSYIWSHAEGLGIDRKRILDAGVHIHVPSGAVPKDGPSAGVTMVTALASLYTGVVVRNDTAMTGEITLSGLVLPVGGIKEKVLAAHRAGIFRVILPAENEKDLAELPEQVRNKMAFIYVSRIEALLDAAIPELTSRPASVGQGSV</sequence>
<dbReference type="InterPro" id="IPR015947">
    <property type="entry name" value="PUA-like_sf"/>
</dbReference>
<evidence type="ECO:0000256" key="1">
    <source>
        <dbReference type="ARBA" id="ARBA00004496"/>
    </source>
</evidence>
<dbReference type="InterPro" id="IPR003959">
    <property type="entry name" value="ATPase_AAA_core"/>
</dbReference>
<dbReference type="Pfam" id="PF05362">
    <property type="entry name" value="Lon_C"/>
    <property type="match status" value="1"/>
</dbReference>
<dbReference type="PRINTS" id="PR00830">
    <property type="entry name" value="ENDOLAPTASE"/>
</dbReference>
<comment type="subcellular location">
    <subcellularLocation>
        <location evidence="1 10 11">Cytoplasm</location>
    </subcellularLocation>
</comment>
<dbReference type="AlphaFoldDB" id="A0A545TVH2"/>
<dbReference type="EC" id="3.4.21.53" evidence="10 11"/>
<dbReference type="InterPro" id="IPR054594">
    <property type="entry name" value="Lon_lid"/>
</dbReference>
<evidence type="ECO:0000256" key="8">
    <source>
        <dbReference type="ARBA" id="ARBA00023016"/>
    </source>
</evidence>
<evidence type="ECO:0000259" key="16">
    <source>
        <dbReference type="PROSITE" id="PS51786"/>
    </source>
</evidence>
<dbReference type="GO" id="GO:0004252">
    <property type="term" value="F:serine-type endopeptidase activity"/>
    <property type="evidence" value="ECO:0007669"/>
    <property type="project" value="UniProtKB-UniRule"/>
</dbReference>
<dbReference type="SMART" id="SM00464">
    <property type="entry name" value="LON"/>
    <property type="match status" value="1"/>
</dbReference>
<dbReference type="SUPFAM" id="SSF52540">
    <property type="entry name" value="P-loop containing nucleoside triphosphate hydrolases"/>
    <property type="match status" value="1"/>
</dbReference>
<dbReference type="GO" id="GO:0004176">
    <property type="term" value="F:ATP-dependent peptidase activity"/>
    <property type="evidence" value="ECO:0007669"/>
    <property type="project" value="UniProtKB-UniRule"/>
</dbReference>
<keyword evidence="7 10" id="KW-0067">ATP-binding</keyword>
<dbReference type="NCBIfam" id="TIGR00763">
    <property type="entry name" value="lon"/>
    <property type="match status" value="1"/>
</dbReference>
<dbReference type="PROSITE" id="PS51786">
    <property type="entry name" value="LON_PROTEOLYTIC"/>
    <property type="match status" value="1"/>
</dbReference>
<evidence type="ECO:0000256" key="7">
    <source>
        <dbReference type="ARBA" id="ARBA00022840"/>
    </source>
</evidence>
<evidence type="ECO:0000256" key="4">
    <source>
        <dbReference type="ARBA" id="ARBA00022741"/>
    </source>
</evidence>
<dbReference type="PROSITE" id="PS51787">
    <property type="entry name" value="LON_N"/>
    <property type="match status" value="1"/>
</dbReference>
<dbReference type="InterPro" id="IPR008269">
    <property type="entry name" value="Lon_proteolytic"/>
</dbReference>
<dbReference type="InterPro" id="IPR027543">
    <property type="entry name" value="Lon_bac"/>
</dbReference>
<name>A0A545TVH2_9GAMM</name>
<evidence type="ECO:0000256" key="10">
    <source>
        <dbReference type="HAMAP-Rule" id="MF_01973"/>
    </source>
</evidence>
<evidence type="ECO:0000256" key="14">
    <source>
        <dbReference type="PROSITE-ProRule" id="PRU01122"/>
    </source>
</evidence>
<comment type="subunit">
    <text evidence="10 11">Homohexamer. Organized in a ring with a central cavity.</text>
</comment>
<evidence type="ECO:0000259" key="17">
    <source>
        <dbReference type="PROSITE" id="PS51787"/>
    </source>
</evidence>
<dbReference type="Pfam" id="PF00004">
    <property type="entry name" value="AAA"/>
    <property type="match status" value="1"/>
</dbReference>
<dbReference type="InterPro" id="IPR027065">
    <property type="entry name" value="Lon_Prtase"/>
</dbReference>
<dbReference type="FunFam" id="3.40.50.300:FF:000021">
    <property type="entry name" value="Lon protease homolog"/>
    <property type="match status" value="1"/>
</dbReference>
<dbReference type="Gene3D" id="1.20.5.5270">
    <property type="match status" value="1"/>
</dbReference>
<dbReference type="Proteomes" id="UP000319732">
    <property type="component" value="Unassembled WGS sequence"/>
</dbReference>
<keyword evidence="3 10" id="KW-0645">Protease</keyword>
<comment type="caution">
    <text evidence="18">The sequence shown here is derived from an EMBL/GenBank/DDBJ whole genome shotgun (WGS) entry which is preliminary data.</text>
</comment>
<protein>
    <recommendedName>
        <fullName evidence="10 11">Lon protease</fullName>
        <ecNumber evidence="10 11">3.4.21.53</ecNumber>
    </recommendedName>
    <alternativeName>
        <fullName evidence="10">ATP-dependent protease La</fullName>
    </alternativeName>
</protein>
<evidence type="ECO:0000256" key="15">
    <source>
        <dbReference type="RuleBase" id="RU000591"/>
    </source>
</evidence>
<reference evidence="18 19" key="1">
    <citation type="submission" date="2019-06" db="EMBL/GenBank/DDBJ databases">
        <title>Whole genome sequence for Cellvibrionaceae sp. R142.</title>
        <authorList>
            <person name="Wang G."/>
        </authorList>
    </citation>
    <scope>NUCLEOTIDE SEQUENCE [LARGE SCALE GENOMIC DNA]</scope>
    <source>
        <strain evidence="18 19">R142</strain>
    </source>
</reference>
<dbReference type="SMART" id="SM00382">
    <property type="entry name" value="AAA"/>
    <property type="match status" value="1"/>
</dbReference>
<dbReference type="Gene3D" id="1.10.8.60">
    <property type="match status" value="1"/>
</dbReference>
<dbReference type="OrthoDB" id="9803599at2"/>
<dbReference type="EMBL" id="VHSG01000008">
    <property type="protein sequence ID" value="TQV81161.1"/>
    <property type="molecule type" value="Genomic_DNA"/>
</dbReference>
<feature type="active site" evidence="10 12">
    <location>
        <position position="680"/>
    </location>
</feature>
<dbReference type="Gene3D" id="2.30.130.40">
    <property type="entry name" value="LON domain-like"/>
    <property type="match status" value="1"/>
</dbReference>
<feature type="domain" description="Lon N-terminal" evidence="17">
    <location>
        <begin position="9"/>
        <end position="205"/>
    </location>
</feature>
<dbReference type="GO" id="GO:0034605">
    <property type="term" value="P:cellular response to heat"/>
    <property type="evidence" value="ECO:0007669"/>
    <property type="project" value="UniProtKB-UniRule"/>
</dbReference>
<dbReference type="InterPro" id="IPR020568">
    <property type="entry name" value="Ribosomal_Su5_D2-typ_SF"/>
</dbReference>
<dbReference type="CDD" id="cd19500">
    <property type="entry name" value="RecA-like_Lon"/>
    <property type="match status" value="1"/>
</dbReference>
<evidence type="ECO:0000256" key="2">
    <source>
        <dbReference type="ARBA" id="ARBA00022490"/>
    </source>
</evidence>
<dbReference type="InterPro" id="IPR046336">
    <property type="entry name" value="Lon_prtase_N_sf"/>
</dbReference>
<dbReference type="GO" id="GO:0016887">
    <property type="term" value="F:ATP hydrolysis activity"/>
    <property type="evidence" value="ECO:0007669"/>
    <property type="project" value="UniProtKB-UniRule"/>
</dbReference>
<keyword evidence="6 10" id="KW-0720">Serine protease</keyword>
<dbReference type="SUPFAM" id="SSF88697">
    <property type="entry name" value="PUA domain-like"/>
    <property type="match status" value="1"/>
</dbReference>
<dbReference type="GO" id="GO:0005524">
    <property type="term" value="F:ATP binding"/>
    <property type="evidence" value="ECO:0007669"/>
    <property type="project" value="UniProtKB-UniRule"/>
</dbReference>